<protein>
    <recommendedName>
        <fullName evidence="2">LTD domain-containing protein</fullName>
    </recommendedName>
</protein>
<organism evidence="3 4">
    <name type="scientific">Poriferisphaera corsica</name>
    <dbReference type="NCBI Taxonomy" id="2528020"/>
    <lineage>
        <taxon>Bacteria</taxon>
        <taxon>Pseudomonadati</taxon>
        <taxon>Planctomycetota</taxon>
        <taxon>Phycisphaerae</taxon>
        <taxon>Phycisphaerales</taxon>
        <taxon>Phycisphaeraceae</taxon>
        <taxon>Poriferisphaera</taxon>
    </lineage>
</organism>
<sequence length="216" mass="24361">MKYLAIFTVLCLNVLIANVIEAEILITEIMYNPASREKVPARTEWLELYNTGDETVPIRGWYLSDEDGKSEPFTQQIEIAPNHAIVLIPDDQQIEEFRKAWPGDFLVMTVKKWNNGGLKGLANNPTETNEILTLHDGSGRIIDRVNYDDNKPWPTDTKQGPSIYLLPDKLSTAENDQGKSWKQSKAGTDGARHNQVTNEYDKQDTGSPGFISKQKP</sequence>
<dbReference type="Pfam" id="PF00932">
    <property type="entry name" value="LTD"/>
    <property type="match status" value="1"/>
</dbReference>
<dbReference type="InterPro" id="IPR036415">
    <property type="entry name" value="Lamin_tail_dom_sf"/>
</dbReference>
<evidence type="ECO:0000256" key="1">
    <source>
        <dbReference type="SAM" id="MobiDB-lite"/>
    </source>
</evidence>
<name>A0A517YQV7_9BACT</name>
<keyword evidence="4" id="KW-1185">Reference proteome</keyword>
<dbReference type="InterPro" id="IPR001322">
    <property type="entry name" value="Lamin_tail_dom"/>
</dbReference>
<dbReference type="AlphaFoldDB" id="A0A517YQV7"/>
<gene>
    <name evidence="3" type="ORF">KS4_06430</name>
</gene>
<dbReference type="Gene3D" id="2.60.40.1260">
    <property type="entry name" value="Lamin Tail domain"/>
    <property type="match status" value="1"/>
</dbReference>
<dbReference type="Proteomes" id="UP000317369">
    <property type="component" value="Chromosome"/>
</dbReference>
<feature type="region of interest" description="Disordered" evidence="1">
    <location>
        <begin position="169"/>
        <end position="216"/>
    </location>
</feature>
<dbReference type="PROSITE" id="PS51841">
    <property type="entry name" value="LTD"/>
    <property type="match status" value="1"/>
</dbReference>
<evidence type="ECO:0000313" key="4">
    <source>
        <dbReference type="Proteomes" id="UP000317369"/>
    </source>
</evidence>
<reference evidence="3 4" key="1">
    <citation type="submission" date="2019-02" db="EMBL/GenBank/DDBJ databases">
        <title>Deep-cultivation of Planctomycetes and their phenomic and genomic characterization uncovers novel biology.</title>
        <authorList>
            <person name="Wiegand S."/>
            <person name="Jogler M."/>
            <person name="Boedeker C."/>
            <person name="Pinto D."/>
            <person name="Vollmers J."/>
            <person name="Rivas-Marin E."/>
            <person name="Kohn T."/>
            <person name="Peeters S.H."/>
            <person name="Heuer A."/>
            <person name="Rast P."/>
            <person name="Oberbeckmann S."/>
            <person name="Bunk B."/>
            <person name="Jeske O."/>
            <person name="Meyerdierks A."/>
            <person name="Storesund J.E."/>
            <person name="Kallscheuer N."/>
            <person name="Luecker S."/>
            <person name="Lage O.M."/>
            <person name="Pohl T."/>
            <person name="Merkel B.J."/>
            <person name="Hornburger P."/>
            <person name="Mueller R.-W."/>
            <person name="Bruemmer F."/>
            <person name="Labrenz M."/>
            <person name="Spormann A.M."/>
            <person name="Op den Camp H."/>
            <person name="Overmann J."/>
            <person name="Amann R."/>
            <person name="Jetten M.S.M."/>
            <person name="Mascher T."/>
            <person name="Medema M.H."/>
            <person name="Devos D.P."/>
            <person name="Kaster A.-K."/>
            <person name="Ovreas L."/>
            <person name="Rohde M."/>
            <person name="Galperin M.Y."/>
            <person name="Jogler C."/>
        </authorList>
    </citation>
    <scope>NUCLEOTIDE SEQUENCE [LARGE SCALE GENOMIC DNA]</scope>
    <source>
        <strain evidence="3 4">KS4</strain>
    </source>
</reference>
<dbReference type="SUPFAM" id="SSF74853">
    <property type="entry name" value="Lamin A/C globular tail domain"/>
    <property type="match status" value="1"/>
</dbReference>
<feature type="compositionally biased region" description="Polar residues" evidence="1">
    <location>
        <begin position="172"/>
        <end position="186"/>
    </location>
</feature>
<evidence type="ECO:0000313" key="3">
    <source>
        <dbReference type="EMBL" id="QDU32609.1"/>
    </source>
</evidence>
<dbReference type="OrthoDB" id="9772095at2"/>
<dbReference type="KEGG" id="pcor:KS4_06430"/>
<dbReference type="RefSeq" id="WP_145074463.1">
    <property type="nucleotide sequence ID" value="NZ_CP036425.1"/>
</dbReference>
<dbReference type="EMBL" id="CP036425">
    <property type="protein sequence ID" value="QDU32609.1"/>
    <property type="molecule type" value="Genomic_DNA"/>
</dbReference>
<feature type="domain" description="LTD" evidence="2">
    <location>
        <begin position="18"/>
        <end position="149"/>
    </location>
</feature>
<proteinExistence type="predicted"/>
<accession>A0A517YQV7</accession>
<evidence type="ECO:0000259" key="2">
    <source>
        <dbReference type="PROSITE" id="PS51841"/>
    </source>
</evidence>